<evidence type="ECO:0000259" key="2">
    <source>
        <dbReference type="Pfam" id="PF19843"/>
    </source>
</evidence>
<name>A0A1I2BEX0_9ACTN</name>
<dbReference type="EMBL" id="FOND01000004">
    <property type="protein sequence ID" value="SFE54428.1"/>
    <property type="molecule type" value="Genomic_DNA"/>
</dbReference>
<evidence type="ECO:0000313" key="4">
    <source>
        <dbReference type="Proteomes" id="UP000198589"/>
    </source>
</evidence>
<dbReference type="Proteomes" id="UP000198589">
    <property type="component" value="Unassembled WGS sequence"/>
</dbReference>
<evidence type="ECO:0000256" key="1">
    <source>
        <dbReference type="SAM" id="MobiDB-lite"/>
    </source>
</evidence>
<accession>A0A1I2BEX0</accession>
<dbReference type="AlphaFoldDB" id="A0A1I2BEX0"/>
<feature type="compositionally biased region" description="Polar residues" evidence="1">
    <location>
        <begin position="21"/>
        <end position="31"/>
    </location>
</feature>
<organism evidence="3 4">
    <name type="scientific">Blastococcus tunisiensis</name>
    <dbReference type="NCBI Taxonomy" id="1798228"/>
    <lineage>
        <taxon>Bacteria</taxon>
        <taxon>Bacillati</taxon>
        <taxon>Actinomycetota</taxon>
        <taxon>Actinomycetes</taxon>
        <taxon>Geodermatophilales</taxon>
        <taxon>Geodermatophilaceae</taxon>
        <taxon>Blastococcus</taxon>
    </lineage>
</organism>
<protein>
    <recommendedName>
        <fullName evidence="2">DUF6318 domain-containing protein</fullName>
    </recommendedName>
</protein>
<proteinExistence type="predicted"/>
<sequence length="184" mass="19395">MIGVLLGTAVLTGCSEKQEASETLPSSTAAETSEALPELGPADFPVPDEARTKDAEGAEAFLRYWIDLLNRQQAIPDGQPLRDLSTSDCYECLRIAKAFDDASASGWRYEGGELSLNDLAEPQVNGNEASLVFGARVEALTVRDSSGAPVPGGTGEIAPNAGSGVTLVWSERRQHWSVAGMTIG</sequence>
<feature type="domain" description="DUF6318" evidence="2">
    <location>
        <begin position="46"/>
        <end position="125"/>
    </location>
</feature>
<feature type="region of interest" description="Disordered" evidence="1">
    <location>
        <begin position="16"/>
        <end position="43"/>
    </location>
</feature>
<gene>
    <name evidence="3" type="ORF">SAMN05216574_104136</name>
</gene>
<dbReference type="Pfam" id="PF19843">
    <property type="entry name" value="DUF6318"/>
    <property type="match status" value="1"/>
</dbReference>
<reference evidence="4" key="1">
    <citation type="submission" date="2016-10" db="EMBL/GenBank/DDBJ databases">
        <authorList>
            <person name="Varghese N."/>
            <person name="Submissions S."/>
        </authorList>
    </citation>
    <scope>NUCLEOTIDE SEQUENCE [LARGE SCALE GENOMIC DNA]</scope>
    <source>
        <strain evidence="4">DSM 46838</strain>
    </source>
</reference>
<dbReference type="InterPro" id="IPR046281">
    <property type="entry name" value="DUF6318"/>
</dbReference>
<evidence type="ECO:0000313" key="3">
    <source>
        <dbReference type="EMBL" id="SFE54428.1"/>
    </source>
</evidence>
<keyword evidence="4" id="KW-1185">Reference proteome</keyword>